<evidence type="ECO:0000256" key="1">
    <source>
        <dbReference type="SAM" id="Phobius"/>
    </source>
</evidence>
<reference evidence="3" key="1">
    <citation type="submission" date="2017-05" db="EMBL/GenBank/DDBJ databases">
        <authorList>
            <person name="Rodrigo-Torres L."/>
            <person name="Arahal R. D."/>
            <person name="Lucena T."/>
        </authorList>
    </citation>
    <scope>NUCLEOTIDE SEQUENCE [LARGE SCALE GENOMIC DNA]</scope>
    <source>
        <strain evidence="3">CECT 8649</strain>
    </source>
</reference>
<proteinExistence type="predicted"/>
<evidence type="ECO:0000313" key="3">
    <source>
        <dbReference type="Proteomes" id="UP000225972"/>
    </source>
</evidence>
<accession>A0A238JFM0</accession>
<dbReference type="RefSeq" id="WP_099247527.1">
    <property type="nucleotide sequence ID" value="NZ_FXXP01000002.1"/>
</dbReference>
<feature type="transmembrane region" description="Helical" evidence="1">
    <location>
        <begin position="20"/>
        <end position="43"/>
    </location>
</feature>
<gene>
    <name evidence="2" type="ORF">TRP8649_03616</name>
</gene>
<protein>
    <submittedName>
        <fullName evidence="2">Uncharacterized protein</fullName>
    </submittedName>
</protein>
<name>A0A238JFM0_9RHOB</name>
<dbReference type="OrthoDB" id="7838062at2"/>
<dbReference type="EMBL" id="FXXP01000002">
    <property type="protein sequence ID" value="SMX29480.1"/>
    <property type="molecule type" value="Genomic_DNA"/>
</dbReference>
<keyword evidence="1" id="KW-1133">Transmembrane helix</keyword>
<sequence length="214" mass="23347">MRRRQTGGADESYQLDAVVALFAMILVILVVMAASSSIGPTFFSYKSKEPKTDPIAVSSLAAPFPRLDTWLLRDGVLLQLDYDAAARLLSTTQTAHLAATDPVSGADITLIPDRESLGGFEAFEILLPDTDRIETGGVFSQKLDAQTELQTWAEETAPARVIIFGAAASFLPELMDVAEKLGRPLTVNFVTGNNKMTERRTRQSFSFQGVLRAY</sequence>
<dbReference type="Proteomes" id="UP000225972">
    <property type="component" value="Unassembled WGS sequence"/>
</dbReference>
<keyword evidence="3" id="KW-1185">Reference proteome</keyword>
<keyword evidence="1" id="KW-0812">Transmembrane</keyword>
<dbReference type="AlphaFoldDB" id="A0A238JFM0"/>
<organism evidence="2 3">
    <name type="scientific">Pelagimonas phthalicica</name>
    <dbReference type="NCBI Taxonomy" id="1037362"/>
    <lineage>
        <taxon>Bacteria</taxon>
        <taxon>Pseudomonadati</taxon>
        <taxon>Pseudomonadota</taxon>
        <taxon>Alphaproteobacteria</taxon>
        <taxon>Rhodobacterales</taxon>
        <taxon>Roseobacteraceae</taxon>
        <taxon>Pelagimonas</taxon>
    </lineage>
</organism>
<evidence type="ECO:0000313" key="2">
    <source>
        <dbReference type="EMBL" id="SMX29480.1"/>
    </source>
</evidence>
<keyword evidence="1" id="KW-0472">Membrane</keyword>